<evidence type="ECO:0000313" key="3">
    <source>
        <dbReference type="EMBL" id="RFU24110.1"/>
    </source>
</evidence>
<gene>
    <name evidence="3" type="ORF">B7463_g12228</name>
</gene>
<dbReference type="OrthoDB" id="5598695at2759"/>
<dbReference type="GO" id="GO:0003713">
    <property type="term" value="F:transcription coactivator activity"/>
    <property type="evidence" value="ECO:0007669"/>
    <property type="project" value="TreeGrafter"/>
</dbReference>
<feature type="compositionally biased region" description="Polar residues" evidence="1">
    <location>
        <begin position="1"/>
        <end position="34"/>
    </location>
</feature>
<name>A0A3E2GSR1_SCYLI</name>
<dbReference type="GO" id="GO:0070210">
    <property type="term" value="C:Rpd3L-Expanded complex"/>
    <property type="evidence" value="ECO:0007669"/>
    <property type="project" value="TreeGrafter"/>
</dbReference>
<dbReference type="InterPro" id="IPR036388">
    <property type="entry name" value="WH-like_DNA-bd_sf"/>
</dbReference>
<dbReference type="STRING" id="5539.A0A3E2GSR1"/>
<feature type="compositionally biased region" description="Low complexity" evidence="1">
    <location>
        <begin position="43"/>
        <end position="60"/>
    </location>
</feature>
<keyword evidence="4" id="KW-1185">Reference proteome</keyword>
<dbReference type="PROSITE" id="PS50934">
    <property type="entry name" value="SWIRM"/>
    <property type="match status" value="1"/>
</dbReference>
<dbReference type="GO" id="GO:0006357">
    <property type="term" value="P:regulation of transcription by RNA polymerase II"/>
    <property type="evidence" value="ECO:0007669"/>
    <property type="project" value="TreeGrafter"/>
</dbReference>
<organism evidence="3 4">
    <name type="scientific">Scytalidium lignicola</name>
    <name type="common">Hyphomycete</name>
    <dbReference type="NCBI Taxonomy" id="5539"/>
    <lineage>
        <taxon>Eukaryota</taxon>
        <taxon>Fungi</taxon>
        <taxon>Dikarya</taxon>
        <taxon>Ascomycota</taxon>
        <taxon>Pezizomycotina</taxon>
        <taxon>Leotiomycetes</taxon>
        <taxon>Leotiomycetes incertae sedis</taxon>
        <taxon>Scytalidium</taxon>
    </lineage>
</organism>
<proteinExistence type="predicted"/>
<dbReference type="OMA" id="YDRVGWF"/>
<dbReference type="Gene3D" id="1.10.10.10">
    <property type="entry name" value="Winged helix-like DNA-binding domain superfamily/Winged helix DNA-binding domain"/>
    <property type="match status" value="1"/>
</dbReference>
<feature type="region of interest" description="Disordered" evidence="1">
    <location>
        <begin position="239"/>
        <end position="283"/>
    </location>
</feature>
<dbReference type="FunFam" id="1.10.10.10:FF:000087">
    <property type="entry name" value="Transcriptional adapter 2"/>
    <property type="match status" value="1"/>
</dbReference>
<dbReference type="InterPro" id="IPR007526">
    <property type="entry name" value="SWIRM"/>
</dbReference>
<reference evidence="3 4" key="1">
    <citation type="submission" date="2018-05" db="EMBL/GenBank/DDBJ databases">
        <title>Draft genome sequence of Scytalidium lignicola DSM 105466, a ubiquitous saprotrophic fungus.</title>
        <authorList>
            <person name="Buettner E."/>
            <person name="Gebauer A.M."/>
            <person name="Hofrichter M."/>
            <person name="Liers C."/>
            <person name="Kellner H."/>
        </authorList>
    </citation>
    <scope>NUCLEOTIDE SEQUENCE [LARGE SCALE GENOMIC DNA]</scope>
    <source>
        <strain evidence="3 4">DSM 105466</strain>
    </source>
</reference>
<accession>A0A3E2GSR1</accession>
<feature type="non-terminal residue" evidence="3">
    <location>
        <position position="1"/>
    </location>
</feature>
<dbReference type="GO" id="GO:0003682">
    <property type="term" value="F:chromatin binding"/>
    <property type="evidence" value="ECO:0007669"/>
    <property type="project" value="TreeGrafter"/>
</dbReference>
<dbReference type="Proteomes" id="UP000258309">
    <property type="component" value="Unassembled WGS sequence"/>
</dbReference>
<dbReference type="AlphaFoldDB" id="A0A3E2GSR1"/>
<feature type="non-terminal residue" evidence="3">
    <location>
        <position position="407"/>
    </location>
</feature>
<evidence type="ECO:0000259" key="2">
    <source>
        <dbReference type="PROSITE" id="PS50934"/>
    </source>
</evidence>
<dbReference type="EMBL" id="NCSJ02000509">
    <property type="protein sequence ID" value="RFU24110.1"/>
    <property type="molecule type" value="Genomic_DNA"/>
</dbReference>
<dbReference type="Pfam" id="PF04433">
    <property type="entry name" value="SWIRM"/>
    <property type="match status" value="1"/>
</dbReference>
<dbReference type="PANTHER" id="PTHR12374">
    <property type="entry name" value="TRANSCRIPTIONAL ADAPTOR 2 ADA2 -RELATED"/>
    <property type="match status" value="1"/>
</dbReference>
<protein>
    <recommendedName>
        <fullName evidence="2">SWIRM domain-containing protein</fullName>
    </recommendedName>
</protein>
<dbReference type="PANTHER" id="PTHR12374:SF21">
    <property type="entry name" value="SWIRM DOMAIN-CONTAINING PROTEIN FUN19-RELATED"/>
    <property type="match status" value="1"/>
</dbReference>
<dbReference type="SUPFAM" id="SSF46689">
    <property type="entry name" value="Homeodomain-like"/>
    <property type="match status" value="1"/>
</dbReference>
<dbReference type="GO" id="GO:0006338">
    <property type="term" value="P:chromatin remodeling"/>
    <property type="evidence" value="ECO:0007669"/>
    <property type="project" value="TreeGrafter"/>
</dbReference>
<sequence>MADKTTFTSNPQPSTAFDTGRSTTMQSHATQLPSSPRHFLHPSSSSNITNTSGNIMTSTTQKSDTMRSEKPFSLANLMSPPEPPRKESFSHESPAPIMATPNRPIYPLSNAFMPSPPVSPDQKPDTAEGPLPSIVTDPILYPTTQDSQSVSSTQPPLFVNDEVLVTQRAVEQHLAARESSIFREASPPRRSEYELALEFKSIVARSFNANRKRWFQRERAYLMEDKALQSSGRRYSPIAPATAKAPRTPASRMPARVEKKHPRERTQARPQFTRATPDPAKRVAREDKDFDALPDYCPPLSSLPNKPNSLKVDWKGAPIDLRYDPHAHLLHPDEILLAANLRLDCATYLTSKRRIFIKRIEALRIGKEFRKTDAQQACKIDVNKASKLWQAFEKVGWLNPSWVRQFL</sequence>
<feature type="domain" description="SWIRM" evidence="2">
    <location>
        <begin position="310"/>
        <end position="407"/>
    </location>
</feature>
<evidence type="ECO:0000256" key="1">
    <source>
        <dbReference type="SAM" id="MobiDB-lite"/>
    </source>
</evidence>
<evidence type="ECO:0000313" key="4">
    <source>
        <dbReference type="Proteomes" id="UP000258309"/>
    </source>
</evidence>
<dbReference type="InterPro" id="IPR009057">
    <property type="entry name" value="Homeodomain-like_sf"/>
</dbReference>
<feature type="region of interest" description="Disordered" evidence="1">
    <location>
        <begin position="1"/>
        <end position="95"/>
    </location>
</feature>
<feature type="compositionally biased region" description="Low complexity" evidence="1">
    <location>
        <begin position="239"/>
        <end position="250"/>
    </location>
</feature>
<comment type="caution">
    <text evidence="3">The sequence shown here is derived from an EMBL/GenBank/DDBJ whole genome shotgun (WGS) entry which is preliminary data.</text>
</comment>